<dbReference type="AlphaFoldDB" id="A0A914ZW55"/>
<evidence type="ECO:0000256" key="5">
    <source>
        <dbReference type="ARBA" id="ARBA00022980"/>
    </source>
</evidence>
<dbReference type="Pfam" id="PF01249">
    <property type="entry name" value="Ribosomal_S21e"/>
    <property type="match status" value="1"/>
</dbReference>
<dbReference type="PROSITE" id="PS00996">
    <property type="entry name" value="RIBOSOMAL_S21E"/>
    <property type="match status" value="1"/>
</dbReference>
<dbReference type="GO" id="GO:1990904">
    <property type="term" value="C:ribonucleoprotein complex"/>
    <property type="evidence" value="ECO:0007669"/>
    <property type="project" value="UniProtKB-KW"/>
</dbReference>
<evidence type="ECO:0000313" key="9">
    <source>
        <dbReference type="Proteomes" id="UP000887569"/>
    </source>
</evidence>
<dbReference type="WBParaSite" id="PgB21_g020_t11">
    <property type="protein sequence ID" value="PgB21_g020_t11"/>
    <property type="gene ID" value="PgB21_g020"/>
</dbReference>
<dbReference type="GO" id="GO:0005829">
    <property type="term" value="C:cytosol"/>
    <property type="evidence" value="ECO:0007669"/>
    <property type="project" value="UniProtKB-SubCell"/>
</dbReference>
<sequence length="52" mass="5672">MGYLFSIFSAIGSPTSAGTYCGDIMQNGFDGIVELYVPRKCSSSSRIMRPCR</sequence>
<dbReference type="GO" id="GO:0005840">
    <property type="term" value="C:ribosome"/>
    <property type="evidence" value="ECO:0007669"/>
    <property type="project" value="UniProtKB-KW"/>
</dbReference>
<dbReference type="WBParaSite" id="PgB21_g020_t12">
    <property type="protein sequence ID" value="PgB21_g020_t12"/>
    <property type="gene ID" value="PgB21_g020"/>
</dbReference>
<comment type="subcellular location">
    <subcellularLocation>
        <location evidence="2">Cytoplasm</location>
        <location evidence="2">Cytosol</location>
    </subcellularLocation>
    <subcellularLocation>
        <location evidence="1">Rough endoplasmic reticulum</location>
    </subcellularLocation>
</comment>
<evidence type="ECO:0000313" key="11">
    <source>
        <dbReference type="WBParaSite" id="PgB21_g020_t10"/>
    </source>
</evidence>
<organism evidence="9 12">
    <name type="scientific">Parascaris univalens</name>
    <name type="common">Nematode worm</name>
    <dbReference type="NCBI Taxonomy" id="6257"/>
    <lineage>
        <taxon>Eukaryota</taxon>
        <taxon>Metazoa</taxon>
        <taxon>Ecdysozoa</taxon>
        <taxon>Nematoda</taxon>
        <taxon>Chromadorea</taxon>
        <taxon>Rhabditida</taxon>
        <taxon>Spirurina</taxon>
        <taxon>Ascaridomorpha</taxon>
        <taxon>Ascaridoidea</taxon>
        <taxon>Ascarididae</taxon>
        <taxon>Parascaris</taxon>
    </lineage>
</organism>
<proteinExistence type="inferred from homology"/>
<evidence type="ECO:0000256" key="1">
    <source>
        <dbReference type="ARBA" id="ARBA00004427"/>
    </source>
</evidence>
<evidence type="ECO:0000313" key="12">
    <source>
        <dbReference type="WBParaSite" id="PgB21_g020_t11"/>
    </source>
</evidence>
<reference evidence="10 11" key="1">
    <citation type="submission" date="2022-11" db="UniProtKB">
        <authorList>
            <consortium name="WormBaseParasite"/>
        </authorList>
    </citation>
    <scope>IDENTIFICATION</scope>
</reference>
<dbReference type="Gene3D" id="3.30.1230.20">
    <property type="match status" value="1"/>
</dbReference>
<dbReference type="WBParaSite" id="PgB21_g020_t10">
    <property type="protein sequence ID" value="PgB21_g020_t10"/>
    <property type="gene ID" value="PgB21_g020"/>
</dbReference>
<keyword evidence="6" id="KW-0687">Ribonucleoprotein</keyword>
<accession>A0A914ZW55</accession>
<evidence type="ECO:0000256" key="6">
    <source>
        <dbReference type="ARBA" id="ARBA00023274"/>
    </source>
</evidence>
<dbReference type="WBParaSite" id="PgB21_g020_t09">
    <property type="protein sequence ID" value="PgB21_g020_t09"/>
    <property type="gene ID" value="PgB21_g020"/>
</dbReference>
<protein>
    <recommendedName>
        <fullName evidence="7">Small ribosomal subunit protein eS21</fullName>
    </recommendedName>
    <alternativeName>
        <fullName evidence="8">40S ribosomal protein S21</fullName>
    </alternativeName>
</protein>
<evidence type="ECO:0000256" key="8">
    <source>
        <dbReference type="ARBA" id="ARBA00035451"/>
    </source>
</evidence>
<dbReference type="Proteomes" id="UP000887569">
    <property type="component" value="Unplaced"/>
</dbReference>
<dbReference type="WBParaSite" id="PgB21_g020_t14">
    <property type="protein sequence ID" value="PgB21_g020_t14"/>
    <property type="gene ID" value="PgB21_g020"/>
</dbReference>
<dbReference type="InterPro" id="IPR038579">
    <property type="entry name" value="Ribosomal_eS21_sf"/>
</dbReference>
<evidence type="ECO:0000256" key="4">
    <source>
        <dbReference type="ARBA" id="ARBA00022824"/>
    </source>
</evidence>
<evidence type="ECO:0000256" key="7">
    <source>
        <dbReference type="ARBA" id="ARBA00035150"/>
    </source>
</evidence>
<dbReference type="InterPro" id="IPR018279">
    <property type="entry name" value="Ribosomal_eS21_CS"/>
</dbReference>
<keyword evidence="5" id="KW-0689">Ribosomal protein</keyword>
<evidence type="ECO:0000256" key="3">
    <source>
        <dbReference type="ARBA" id="ARBA00010228"/>
    </source>
</evidence>
<keyword evidence="4" id="KW-0256">Endoplasmic reticulum</keyword>
<dbReference type="GO" id="GO:0003735">
    <property type="term" value="F:structural constituent of ribosome"/>
    <property type="evidence" value="ECO:0007669"/>
    <property type="project" value="InterPro"/>
</dbReference>
<dbReference type="GO" id="GO:0006412">
    <property type="term" value="P:translation"/>
    <property type="evidence" value="ECO:0007669"/>
    <property type="project" value="InterPro"/>
</dbReference>
<comment type="similarity">
    <text evidence="3">Belongs to the eukaryotic ribosomal protein eS21 family.</text>
</comment>
<dbReference type="GO" id="GO:0005791">
    <property type="term" value="C:rough endoplasmic reticulum"/>
    <property type="evidence" value="ECO:0007669"/>
    <property type="project" value="UniProtKB-SubCell"/>
</dbReference>
<evidence type="ECO:0000313" key="10">
    <source>
        <dbReference type="WBParaSite" id="PgB21_g020_t09"/>
    </source>
</evidence>
<dbReference type="InterPro" id="IPR001931">
    <property type="entry name" value="Ribosomal_eS21"/>
</dbReference>
<evidence type="ECO:0000256" key="2">
    <source>
        <dbReference type="ARBA" id="ARBA00004514"/>
    </source>
</evidence>
<name>A0A914ZW55_PARUN</name>
<keyword evidence="9" id="KW-1185">Reference proteome</keyword>